<organism evidence="5 6">
    <name type="scientific">Marihabitans asiaticum</name>
    <dbReference type="NCBI Taxonomy" id="415218"/>
    <lineage>
        <taxon>Bacteria</taxon>
        <taxon>Bacillati</taxon>
        <taxon>Actinomycetota</taxon>
        <taxon>Actinomycetes</taxon>
        <taxon>Micrococcales</taxon>
        <taxon>Intrasporangiaceae</taxon>
        <taxon>Marihabitans</taxon>
    </lineage>
</organism>
<keyword evidence="6" id="KW-1185">Reference proteome</keyword>
<evidence type="ECO:0000259" key="4">
    <source>
        <dbReference type="SMART" id="SM00796"/>
    </source>
</evidence>
<dbReference type="SMART" id="SM00796">
    <property type="entry name" value="AHS1"/>
    <property type="match status" value="1"/>
</dbReference>
<dbReference type="GO" id="GO:0005524">
    <property type="term" value="F:ATP binding"/>
    <property type="evidence" value="ECO:0007669"/>
    <property type="project" value="UniProtKB-KW"/>
</dbReference>
<dbReference type="AlphaFoldDB" id="A0A560WH19"/>
<protein>
    <submittedName>
        <fullName evidence="5">KipI family sensor histidine kinase inhibitor</fullName>
    </submittedName>
</protein>
<evidence type="ECO:0000256" key="1">
    <source>
        <dbReference type="ARBA" id="ARBA00022741"/>
    </source>
</evidence>
<dbReference type="Gene3D" id="3.30.1360.40">
    <property type="match status" value="1"/>
</dbReference>
<dbReference type="InterPro" id="IPR010016">
    <property type="entry name" value="PxpB"/>
</dbReference>
<sequence>MGDAAILLETTDSDAVLALTARLEELRAAGEGPWRRVADVVPAARTVLLVADREIDLGELARQATAAAARETELPRAGGPASRAEEIEIPVVYDGADLDDVAAHTGLSIPEVIAAHTGTPWRVAFGGFAPGFGYLIGGDPRLQVPRRESPRTAVPAGSVALAGEYSAVYPRSSPGGWQLIGTTSTPMWDLDRDPPALLRPGSTVRFVQVAP</sequence>
<dbReference type="Gene3D" id="2.40.100.10">
    <property type="entry name" value="Cyclophilin-like"/>
    <property type="match status" value="1"/>
</dbReference>
<dbReference type="RefSeq" id="WP_144855047.1">
    <property type="nucleotide sequence ID" value="NZ_BAAAYT010000006.1"/>
</dbReference>
<name>A0A560WH19_9MICO</name>
<evidence type="ECO:0000256" key="2">
    <source>
        <dbReference type="ARBA" id="ARBA00022801"/>
    </source>
</evidence>
<accession>A0A560WH19</accession>
<dbReference type="Pfam" id="PF02682">
    <property type="entry name" value="CT_C_D"/>
    <property type="match status" value="1"/>
</dbReference>
<keyword evidence="1" id="KW-0547">Nucleotide-binding</keyword>
<dbReference type="GO" id="GO:0016787">
    <property type="term" value="F:hydrolase activity"/>
    <property type="evidence" value="ECO:0007669"/>
    <property type="project" value="UniProtKB-KW"/>
</dbReference>
<evidence type="ECO:0000313" key="5">
    <source>
        <dbReference type="EMBL" id="TWD16794.1"/>
    </source>
</evidence>
<dbReference type="Proteomes" id="UP000315628">
    <property type="component" value="Unassembled WGS sequence"/>
</dbReference>
<dbReference type="SUPFAM" id="SSF50891">
    <property type="entry name" value="Cyclophilin-like"/>
    <property type="match status" value="1"/>
</dbReference>
<dbReference type="PANTHER" id="PTHR34698">
    <property type="entry name" value="5-OXOPROLINASE SUBUNIT B"/>
    <property type="match status" value="1"/>
</dbReference>
<feature type="domain" description="Carboxyltransferase" evidence="4">
    <location>
        <begin position="1"/>
        <end position="198"/>
    </location>
</feature>
<dbReference type="InterPro" id="IPR003833">
    <property type="entry name" value="CT_C_D"/>
</dbReference>
<evidence type="ECO:0000256" key="3">
    <source>
        <dbReference type="ARBA" id="ARBA00022840"/>
    </source>
</evidence>
<evidence type="ECO:0000313" key="6">
    <source>
        <dbReference type="Proteomes" id="UP000315628"/>
    </source>
</evidence>
<dbReference type="OrthoDB" id="9768696at2"/>
<keyword evidence="2" id="KW-0378">Hydrolase</keyword>
<dbReference type="InterPro" id="IPR029000">
    <property type="entry name" value="Cyclophilin-like_dom_sf"/>
</dbReference>
<comment type="caution">
    <text evidence="5">The sequence shown here is derived from an EMBL/GenBank/DDBJ whole genome shotgun (WGS) entry which is preliminary data.</text>
</comment>
<reference evidence="5 6" key="1">
    <citation type="submission" date="2019-06" db="EMBL/GenBank/DDBJ databases">
        <title>Sequencing the genomes of 1000 actinobacteria strains.</title>
        <authorList>
            <person name="Klenk H.-P."/>
        </authorList>
    </citation>
    <scope>NUCLEOTIDE SEQUENCE [LARGE SCALE GENOMIC DNA]</scope>
    <source>
        <strain evidence="5 6">DSM 18935</strain>
    </source>
</reference>
<proteinExistence type="predicted"/>
<dbReference type="EMBL" id="VIUW01000001">
    <property type="protein sequence ID" value="TWD16794.1"/>
    <property type="molecule type" value="Genomic_DNA"/>
</dbReference>
<dbReference type="PANTHER" id="PTHR34698:SF2">
    <property type="entry name" value="5-OXOPROLINASE SUBUNIT B"/>
    <property type="match status" value="1"/>
</dbReference>
<gene>
    <name evidence="5" type="ORF">FB557_0331</name>
</gene>
<keyword evidence="3" id="KW-0067">ATP-binding</keyword>